<comment type="caution">
    <text evidence="1">The sequence shown here is derived from an EMBL/GenBank/DDBJ whole genome shotgun (WGS) entry which is preliminary data.</text>
</comment>
<organism evidence="1 2">
    <name type="scientific">Clonostachys chloroleuca</name>
    <dbReference type="NCBI Taxonomy" id="1926264"/>
    <lineage>
        <taxon>Eukaryota</taxon>
        <taxon>Fungi</taxon>
        <taxon>Dikarya</taxon>
        <taxon>Ascomycota</taxon>
        <taxon>Pezizomycotina</taxon>
        <taxon>Sordariomycetes</taxon>
        <taxon>Hypocreomycetidae</taxon>
        <taxon>Hypocreales</taxon>
        <taxon>Bionectriaceae</taxon>
        <taxon>Clonostachys</taxon>
    </lineage>
</organism>
<proteinExistence type="predicted"/>
<dbReference type="Proteomes" id="UP001160390">
    <property type="component" value="Unassembled WGS sequence"/>
</dbReference>
<name>A0AA35M8H9_9HYPO</name>
<reference evidence="1" key="1">
    <citation type="submission" date="2023-01" db="EMBL/GenBank/DDBJ databases">
        <authorList>
            <person name="Piombo E."/>
        </authorList>
    </citation>
    <scope>NUCLEOTIDE SEQUENCE</scope>
</reference>
<protein>
    <submittedName>
        <fullName evidence="1">Uncharacterized protein</fullName>
    </submittedName>
</protein>
<gene>
    <name evidence="1" type="ORF">CCHLO57077_00011160</name>
</gene>
<dbReference type="AlphaFoldDB" id="A0AA35M8H9"/>
<dbReference type="EMBL" id="CABFNP030001198">
    <property type="protein sequence ID" value="CAI6092169.1"/>
    <property type="molecule type" value="Genomic_DNA"/>
</dbReference>
<accession>A0AA35M8H9</accession>
<evidence type="ECO:0000313" key="2">
    <source>
        <dbReference type="Proteomes" id="UP001160390"/>
    </source>
</evidence>
<sequence length="117" mass="12859">MSQQCPESASAIEPEDNAALNLLESYGALRTPNFDVVTSLHIRKPACRPTNLFVSPPFSWVPQSPGIEAINQTALAEKELVLNSAFEAFSIETTWSHIPDINANFAVFAILEQLMRA</sequence>
<keyword evidence="2" id="KW-1185">Reference proteome</keyword>
<evidence type="ECO:0000313" key="1">
    <source>
        <dbReference type="EMBL" id="CAI6092169.1"/>
    </source>
</evidence>